<evidence type="ECO:0000256" key="3">
    <source>
        <dbReference type="ARBA" id="ARBA00022833"/>
    </source>
</evidence>
<dbReference type="PANTHER" id="PTHR31915">
    <property type="entry name" value="SKICH DOMAIN-CONTAINING PROTEIN"/>
    <property type="match status" value="1"/>
</dbReference>
<evidence type="ECO:0000313" key="9">
    <source>
        <dbReference type="EMBL" id="GLD57892.1"/>
    </source>
</evidence>
<dbReference type="Pfam" id="PF17751">
    <property type="entry name" value="SKICH"/>
    <property type="match status" value="1"/>
</dbReference>
<feature type="region of interest" description="Disordered" evidence="7">
    <location>
        <begin position="543"/>
        <end position="671"/>
    </location>
</feature>
<feature type="compositionally biased region" description="Pro residues" evidence="7">
    <location>
        <begin position="807"/>
        <end position="821"/>
    </location>
</feature>
<keyword evidence="1" id="KW-0479">Metal-binding</keyword>
<feature type="compositionally biased region" description="Basic and acidic residues" evidence="7">
    <location>
        <begin position="853"/>
        <end position="863"/>
    </location>
</feature>
<organism evidence="9 10">
    <name type="scientific">Lates japonicus</name>
    <name type="common">Japanese lates</name>
    <dbReference type="NCBI Taxonomy" id="270547"/>
    <lineage>
        <taxon>Eukaryota</taxon>
        <taxon>Metazoa</taxon>
        <taxon>Chordata</taxon>
        <taxon>Craniata</taxon>
        <taxon>Vertebrata</taxon>
        <taxon>Euteleostomi</taxon>
        <taxon>Actinopterygii</taxon>
        <taxon>Neopterygii</taxon>
        <taxon>Teleostei</taxon>
        <taxon>Neoteleostei</taxon>
        <taxon>Acanthomorphata</taxon>
        <taxon>Carangaria</taxon>
        <taxon>Carangaria incertae sedis</taxon>
        <taxon>Centropomidae</taxon>
        <taxon>Lates</taxon>
    </lineage>
</organism>
<comment type="function">
    <text evidence="5">May have anti-apoptotic activity.</text>
</comment>
<feature type="compositionally biased region" description="Basic and acidic residues" evidence="7">
    <location>
        <begin position="547"/>
        <end position="587"/>
    </location>
</feature>
<keyword evidence="4" id="KW-0175">Coiled coil</keyword>
<keyword evidence="3" id="KW-0862">Zinc</keyword>
<proteinExistence type="predicted"/>
<dbReference type="InterPro" id="IPR012852">
    <property type="entry name" value="CALCOCO1-like"/>
</dbReference>
<evidence type="ECO:0000256" key="5">
    <source>
        <dbReference type="ARBA" id="ARBA00054517"/>
    </source>
</evidence>
<dbReference type="Pfam" id="PF07888">
    <property type="entry name" value="CALCOCO1"/>
    <property type="match status" value="1"/>
</dbReference>
<dbReference type="CDD" id="cd21969">
    <property type="entry name" value="Zn-C2H2_TAX1BP1_rpt1"/>
    <property type="match status" value="1"/>
</dbReference>
<gene>
    <name evidence="9" type="ORF">AKAME5_001005800</name>
</gene>
<dbReference type="InterPro" id="IPR051002">
    <property type="entry name" value="UBA_autophagy_assoc_protein"/>
</dbReference>
<evidence type="ECO:0000256" key="6">
    <source>
        <dbReference type="PROSITE-ProRule" id="PRU01253"/>
    </source>
</evidence>
<accession>A0AAD3MQ65</accession>
<dbReference type="Proteomes" id="UP001279410">
    <property type="component" value="Unassembled WGS sequence"/>
</dbReference>
<keyword evidence="10" id="KW-1185">Reference proteome</keyword>
<dbReference type="CDD" id="cd21970">
    <property type="entry name" value="Zn-C2H2_TAX1BP1_rpt2"/>
    <property type="match status" value="1"/>
</dbReference>
<name>A0AAD3MQ65_LATJO</name>
<evidence type="ECO:0000256" key="2">
    <source>
        <dbReference type="ARBA" id="ARBA00022771"/>
    </source>
</evidence>
<evidence type="ECO:0000259" key="8">
    <source>
        <dbReference type="PROSITE" id="PS51905"/>
    </source>
</evidence>
<dbReference type="AlphaFoldDB" id="A0AAD3MQ65"/>
<feature type="compositionally biased region" description="Basic and acidic residues" evidence="7">
    <location>
        <begin position="632"/>
        <end position="671"/>
    </location>
</feature>
<evidence type="ECO:0000313" key="10">
    <source>
        <dbReference type="Proteomes" id="UP001279410"/>
    </source>
</evidence>
<comment type="caution">
    <text evidence="9">The sequence shown here is derived from an EMBL/GenBank/DDBJ whole genome shotgun (WGS) entry which is preliminary data.</text>
</comment>
<feature type="compositionally biased region" description="Pro residues" evidence="7">
    <location>
        <begin position="762"/>
        <end position="775"/>
    </location>
</feature>
<dbReference type="Gene3D" id="2.60.40.2840">
    <property type="match status" value="1"/>
</dbReference>
<reference evidence="9" key="1">
    <citation type="submission" date="2022-08" db="EMBL/GenBank/DDBJ databases">
        <title>Genome sequencing of akame (Lates japonicus).</title>
        <authorList>
            <person name="Hashiguchi Y."/>
            <person name="Takahashi H."/>
        </authorList>
    </citation>
    <scope>NUCLEOTIDE SEQUENCE</scope>
    <source>
        <strain evidence="9">Kochi</strain>
    </source>
</reference>
<feature type="region of interest" description="Disordered" evidence="7">
    <location>
        <begin position="496"/>
        <end position="527"/>
    </location>
</feature>
<dbReference type="GO" id="GO:0008270">
    <property type="term" value="F:zinc ion binding"/>
    <property type="evidence" value="ECO:0007669"/>
    <property type="project" value="UniProtKB-KW"/>
</dbReference>
<feature type="compositionally biased region" description="Basic and acidic residues" evidence="7">
    <location>
        <begin position="594"/>
        <end position="609"/>
    </location>
</feature>
<dbReference type="InterPro" id="IPR041641">
    <property type="entry name" value="CALCOCO1/2_Zn_UBZ1"/>
</dbReference>
<feature type="domain" description="UBZ1-type" evidence="8">
    <location>
        <begin position="895"/>
        <end position="921"/>
    </location>
</feature>
<keyword evidence="2 6" id="KW-0863">Zinc-finger</keyword>
<protein>
    <submittedName>
        <fullName evidence="9">Tax1-binding protein 1 homolog A isoform X2</fullName>
    </submittedName>
</protein>
<dbReference type="PROSITE" id="PS51905">
    <property type="entry name" value="ZF_UBZ1"/>
    <property type="match status" value="2"/>
</dbReference>
<evidence type="ECO:0000256" key="7">
    <source>
        <dbReference type="SAM" id="MobiDB-lite"/>
    </source>
</evidence>
<dbReference type="Pfam" id="PF18112">
    <property type="entry name" value="Zn-C2H2_12"/>
    <property type="match status" value="2"/>
</dbReference>
<sequence>MSSFQVVDSSPGSSVSVMETSNFAHVIFLNVGKSFLPQAPLECRYTLTPYITPHPKDWVGIFKVGWSTARDYYTFLWSPMPENYEPGSTVHRTVVFQGYYVPKSDGEFYQFCYVTHAGDIRGASTPFQFRSATPTEELLTVTEDDSNSDILVVTTKTGLLERVEEAQQERRELLKAMRLLQEEKQQLQEEQKRLSREREQERETYCLLRTHNQELLRSSQGLSEEREEVRRRLTEATDRVRQLEEDLLGVTQRGLQKETELDCLRDRLKKLTAERDSLESQLKNEKDERDLYKAHLRSTELENTKLSAELQMLKAVELNREVTIAQFQEELERLRACVAQRDSLEKELLAHKADKAELARVRELLRQAEEQLQASRQQASLLASELRDSASARDHTMTELYRARLEADKLRASLADAQAECQRMESQLDRMRSTAQKEVGVGTSGEVTPSMMVVSEAEAELQREVEELKLRLHMAAEHYKEKYRECQRLRRQVAKLNTTESQGEPKRNASTETTQEPLTPSPESPTAGNIATAVLQEAAEMTITPELHNREPTYTDTHFSTEKEDGQRENMQRERAEAEGEREVNQKEDDENEEKEKEEKKESLPEESLRMTSWVEVENERQSAEGNSEEETAQKTEEARDGTEEQHVMLEVEGRSSMGEAEKEQTRSVEEELAMMEEKWREQCAINETLKQRLADEEERFRVQMAERASEVTELKRNLAQALRDKEQLQEELQRYVCRQREQEAGVQGAEVRQPMVLRYPLPYPQDPSPPPLVPQRPAELQYGNPYSTDTTRDRVDVALSPEHVSRPPPEAPPCAPPCAPPIASQSPEPGAPGWDQEVVCIQPSRSTSPPESLEHPPEEPRNVTDGAQPSCDHQSRGRSETRSSFCFDSSNDVHKRCPLCEVIFPPHFEQRSFEQHVESHWKVCPVCSEQFPLNCQQQLFERHVLTHFDGHVLNFDQIE</sequence>
<feature type="domain" description="UBZ1-type" evidence="8">
    <location>
        <begin position="922"/>
        <end position="948"/>
    </location>
</feature>
<dbReference type="PANTHER" id="PTHR31915:SF7">
    <property type="entry name" value="TAX1-BINDING PROTEIN 1 HOMOLOG A"/>
    <property type="match status" value="1"/>
</dbReference>
<dbReference type="EMBL" id="BRZM01000031">
    <property type="protein sequence ID" value="GLD57892.1"/>
    <property type="molecule type" value="Genomic_DNA"/>
</dbReference>
<evidence type="ECO:0000256" key="1">
    <source>
        <dbReference type="ARBA" id="ARBA00022723"/>
    </source>
</evidence>
<dbReference type="Gene3D" id="6.20.250.40">
    <property type="match status" value="1"/>
</dbReference>
<dbReference type="InterPro" id="IPR041611">
    <property type="entry name" value="SKICH"/>
</dbReference>
<evidence type="ECO:0000256" key="4">
    <source>
        <dbReference type="ARBA" id="ARBA00023054"/>
    </source>
</evidence>
<dbReference type="FunFam" id="2.60.40.2840:FF:000002">
    <property type="entry name" value="Tax1-binding protein 1 isoform 2"/>
    <property type="match status" value="1"/>
</dbReference>
<feature type="region of interest" description="Disordered" evidence="7">
    <location>
        <begin position="760"/>
        <end position="885"/>
    </location>
</feature>